<dbReference type="InterPro" id="IPR036388">
    <property type="entry name" value="WH-like_DNA-bd_sf"/>
</dbReference>
<dbReference type="PANTHER" id="PTHR10815:SF5">
    <property type="entry name" value="METHYLATED-DNA--PROTEIN-CYSTEINE METHYLTRANSFERASE"/>
    <property type="match status" value="1"/>
</dbReference>
<dbReference type="EMBL" id="JACHNU010000009">
    <property type="protein sequence ID" value="MBB4664809.1"/>
    <property type="molecule type" value="Genomic_DNA"/>
</dbReference>
<evidence type="ECO:0000313" key="4">
    <source>
        <dbReference type="Proteomes" id="UP000585272"/>
    </source>
</evidence>
<dbReference type="SUPFAM" id="SSF53155">
    <property type="entry name" value="Methylated DNA-protein cysteine methyltransferase domain"/>
    <property type="match status" value="1"/>
</dbReference>
<gene>
    <name evidence="3" type="ORF">BDZ31_004427</name>
</gene>
<evidence type="ECO:0000256" key="1">
    <source>
        <dbReference type="ARBA" id="ARBA00022763"/>
    </source>
</evidence>
<dbReference type="InterPro" id="IPR036217">
    <property type="entry name" value="MethylDNA_cys_MeTrfase_DNAb"/>
</dbReference>
<accession>A0A840IJ99</accession>
<keyword evidence="4" id="KW-1185">Reference proteome</keyword>
<keyword evidence="3" id="KW-0489">Methyltransferase</keyword>
<comment type="caution">
    <text evidence="3">The sequence shown here is derived from an EMBL/GenBank/DDBJ whole genome shotgun (WGS) entry which is preliminary data.</text>
</comment>
<dbReference type="AlphaFoldDB" id="A0A840IJ99"/>
<keyword evidence="1" id="KW-0227">DNA damage</keyword>
<dbReference type="GO" id="GO:0006281">
    <property type="term" value="P:DNA repair"/>
    <property type="evidence" value="ECO:0007669"/>
    <property type="project" value="InterPro"/>
</dbReference>
<organism evidence="3 4">
    <name type="scientific">Conexibacter arvalis</name>
    <dbReference type="NCBI Taxonomy" id="912552"/>
    <lineage>
        <taxon>Bacteria</taxon>
        <taxon>Bacillati</taxon>
        <taxon>Actinomycetota</taxon>
        <taxon>Thermoleophilia</taxon>
        <taxon>Solirubrobacterales</taxon>
        <taxon>Conexibacteraceae</taxon>
        <taxon>Conexibacter</taxon>
    </lineage>
</organism>
<dbReference type="PANTHER" id="PTHR10815">
    <property type="entry name" value="METHYLATED-DNA--PROTEIN-CYSTEINE METHYLTRANSFERASE"/>
    <property type="match status" value="1"/>
</dbReference>
<dbReference type="Proteomes" id="UP000585272">
    <property type="component" value="Unassembled WGS sequence"/>
</dbReference>
<dbReference type="Gene3D" id="1.10.10.10">
    <property type="entry name" value="Winged helix-like DNA-binding domain superfamily/Winged helix DNA-binding domain"/>
    <property type="match status" value="1"/>
</dbReference>
<sequence>MAGFLLFDTAIGRCGIAWSERGLTAVALPGPSDAQLRTHLLRRTPGAVEHGAAPGRPAGTPLPPFAARARAGIVALLAGADDDLADIPLDDDGLAPFHARVYAAARQIRPGETTTYGALADRLGADRGAARAVGQALGANPWPIVVPCHRITAAGGRTGGFSAPGGVATKLRILDVERAHAGGDPTLF</sequence>
<proteinExistence type="predicted"/>
<dbReference type="NCBIfam" id="TIGR00589">
    <property type="entry name" value="ogt"/>
    <property type="match status" value="1"/>
</dbReference>
<dbReference type="InterPro" id="IPR036631">
    <property type="entry name" value="MGMT_N_sf"/>
</dbReference>
<dbReference type="RefSeq" id="WP_183345193.1">
    <property type="nucleotide sequence ID" value="NZ_JACHNU010000009.1"/>
</dbReference>
<reference evidence="3 4" key="1">
    <citation type="submission" date="2020-08" db="EMBL/GenBank/DDBJ databases">
        <title>Genomic Encyclopedia of Archaeal and Bacterial Type Strains, Phase II (KMG-II): from individual species to whole genera.</title>
        <authorList>
            <person name="Goeker M."/>
        </authorList>
    </citation>
    <scope>NUCLEOTIDE SEQUENCE [LARGE SCALE GENOMIC DNA]</scope>
    <source>
        <strain evidence="3 4">DSM 23288</strain>
    </source>
</reference>
<name>A0A840IJ99_9ACTN</name>
<feature type="domain" description="Methylated-DNA-[protein]-cysteine S-methyltransferase DNA binding" evidence="2">
    <location>
        <begin position="96"/>
        <end position="178"/>
    </location>
</feature>
<dbReference type="SUPFAM" id="SSF46767">
    <property type="entry name" value="Methylated DNA-protein cysteine methyltransferase, C-terminal domain"/>
    <property type="match status" value="1"/>
</dbReference>
<dbReference type="InterPro" id="IPR014048">
    <property type="entry name" value="MethylDNA_cys_MeTrfase_DNA-bd"/>
</dbReference>
<dbReference type="CDD" id="cd06445">
    <property type="entry name" value="ATase"/>
    <property type="match status" value="1"/>
</dbReference>
<dbReference type="GO" id="GO:0003908">
    <property type="term" value="F:methylated-DNA-[protein]-cysteine S-methyltransferase activity"/>
    <property type="evidence" value="ECO:0007669"/>
    <property type="project" value="UniProtKB-EC"/>
</dbReference>
<evidence type="ECO:0000259" key="2">
    <source>
        <dbReference type="Pfam" id="PF01035"/>
    </source>
</evidence>
<evidence type="ECO:0000313" key="3">
    <source>
        <dbReference type="EMBL" id="MBB4664809.1"/>
    </source>
</evidence>
<dbReference type="GO" id="GO:0032259">
    <property type="term" value="P:methylation"/>
    <property type="evidence" value="ECO:0007669"/>
    <property type="project" value="UniProtKB-KW"/>
</dbReference>
<dbReference type="Pfam" id="PF01035">
    <property type="entry name" value="DNA_binding_1"/>
    <property type="match status" value="1"/>
</dbReference>
<keyword evidence="3" id="KW-0808">Transferase</keyword>
<protein>
    <submittedName>
        <fullName evidence="3">Methylated-DNA-[protein]-cysteine S-methyltransferase</fullName>
        <ecNumber evidence="3">2.1.1.63</ecNumber>
    </submittedName>
</protein>
<dbReference type="EC" id="2.1.1.63" evidence="3"/>